<reference evidence="1" key="1">
    <citation type="submission" date="2021-01" db="EMBL/GenBank/DDBJ databases">
        <title>Adiantum capillus-veneris genome.</title>
        <authorList>
            <person name="Fang Y."/>
            <person name="Liao Q."/>
        </authorList>
    </citation>
    <scope>NUCLEOTIDE SEQUENCE</scope>
    <source>
        <strain evidence="1">H3</strain>
        <tissue evidence="1">Leaf</tissue>
    </source>
</reference>
<sequence length="91" mass="10320">MTVIFPAFVHGLPCPYLVTRVPCGRVRLHTKNLGERRSSTKDSLTILLRALVSLLKKKCSVEIGRLWVWHGHNFRFGRVCLAERVAISGIH</sequence>
<accession>A0A9D4UQM1</accession>
<dbReference type="AlphaFoldDB" id="A0A9D4UQM1"/>
<comment type="caution">
    <text evidence="1">The sequence shown here is derived from an EMBL/GenBank/DDBJ whole genome shotgun (WGS) entry which is preliminary data.</text>
</comment>
<name>A0A9D4UQM1_ADICA</name>
<protein>
    <submittedName>
        <fullName evidence="1">Uncharacterized protein</fullName>
    </submittedName>
</protein>
<evidence type="ECO:0000313" key="2">
    <source>
        <dbReference type="Proteomes" id="UP000886520"/>
    </source>
</evidence>
<gene>
    <name evidence="1" type="ORF">GOP47_0012138</name>
</gene>
<organism evidence="1 2">
    <name type="scientific">Adiantum capillus-veneris</name>
    <name type="common">Maidenhair fern</name>
    <dbReference type="NCBI Taxonomy" id="13818"/>
    <lineage>
        <taxon>Eukaryota</taxon>
        <taxon>Viridiplantae</taxon>
        <taxon>Streptophyta</taxon>
        <taxon>Embryophyta</taxon>
        <taxon>Tracheophyta</taxon>
        <taxon>Polypodiopsida</taxon>
        <taxon>Polypodiidae</taxon>
        <taxon>Polypodiales</taxon>
        <taxon>Pteridineae</taxon>
        <taxon>Pteridaceae</taxon>
        <taxon>Vittarioideae</taxon>
        <taxon>Adiantum</taxon>
    </lineage>
</organism>
<proteinExistence type="predicted"/>
<evidence type="ECO:0000313" key="1">
    <source>
        <dbReference type="EMBL" id="KAI5072032.1"/>
    </source>
</evidence>
<dbReference type="Proteomes" id="UP000886520">
    <property type="component" value="Chromosome 12"/>
</dbReference>
<keyword evidence="2" id="KW-1185">Reference proteome</keyword>
<dbReference type="EMBL" id="JABFUD020000012">
    <property type="protein sequence ID" value="KAI5072032.1"/>
    <property type="molecule type" value="Genomic_DNA"/>
</dbReference>